<dbReference type="Gene3D" id="1.10.150.120">
    <property type="entry name" value="[2Fe-2S]-binding domain"/>
    <property type="match status" value="1"/>
</dbReference>
<dbReference type="GO" id="GO:0046872">
    <property type="term" value="F:metal ion binding"/>
    <property type="evidence" value="ECO:0007669"/>
    <property type="project" value="UniProtKB-KW"/>
</dbReference>
<evidence type="ECO:0000256" key="5">
    <source>
        <dbReference type="ARBA" id="ARBA00023014"/>
    </source>
</evidence>
<dbReference type="PROSITE" id="PS00197">
    <property type="entry name" value="2FE2S_FER_1"/>
    <property type="match status" value="1"/>
</dbReference>
<dbReference type="FunFam" id="3.10.20.30:FF:000020">
    <property type="entry name" value="Xanthine dehydrogenase iron-sulfur subunit"/>
    <property type="match status" value="1"/>
</dbReference>
<dbReference type="AlphaFoldDB" id="A0A100WJH6"/>
<evidence type="ECO:0000256" key="1">
    <source>
        <dbReference type="ARBA" id="ARBA00022714"/>
    </source>
</evidence>
<gene>
    <name evidence="8" type="ORF">RMCC_6143</name>
</gene>
<comment type="pathway">
    <text evidence="6">Alkaloid degradation; nicotine degradation.</text>
</comment>
<organism evidence="8 9">
    <name type="scientific">Mycolicibacterium canariasense</name>
    <name type="common">Mycobacterium canariasense</name>
    <dbReference type="NCBI Taxonomy" id="228230"/>
    <lineage>
        <taxon>Bacteria</taxon>
        <taxon>Bacillati</taxon>
        <taxon>Actinomycetota</taxon>
        <taxon>Actinomycetes</taxon>
        <taxon>Mycobacteriales</taxon>
        <taxon>Mycobacteriaceae</taxon>
        <taxon>Mycolicibacterium</taxon>
    </lineage>
</organism>
<dbReference type="RefSeq" id="WP_409365997.1">
    <property type="nucleotide sequence ID" value="NZ_BCSY01000129.1"/>
</dbReference>
<keyword evidence="1" id="KW-0001">2Fe-2S</keyword>
<keyword evidence="3" id="KW-0560">Oxidoreductase</keyword>
<dbReference type="PANTHER" id="PTHR45331">
    <property type="entry name" value="OXIDOREDUCTASE, IRON-SULPHUR BINDING SUBUNIT-RELATED-RELATED"/>
    <property type="match status" value="1"/>
</dbReference>
<dbReference type="SUPFAM" id="SSF47741">
    <property type="entry name" value="CO dehydrogenase ISP C-domain like"/>
    <property type="match status" value="1"/>
</dbReference>
<dbReference type="Gene3D" id="3.10.20.30">
    <property type="match status" value="1"/>
</dbReference>
<evidence type="ECO:0000256" key="4">
    <source>
        <dbReference type="ARBA" id="ARBA00023004"/>
    </source>
</evidence>
<dbReference type="InterPro" id="IPR036010">
    <property type="entry name" value="2Fe-2S_ferredoxin-like_sf"/>
</dbReference>
<comment type="caution">
    <text evidence="8">The sequence shown here is derived from an EMBL/GenBank/DDBJ whole genome shotgun (WGS) entry which is preliminary data.</text>
</comment>
<dbReference type="GO" id="GO:0051537">
    <property type="term" value="F:2 iron, 2 sulfur cluster binding"/>
    <property type="evidence" value="ECO:0007669"/>
    <property type="project" value="UniProtKB-KW"/>
</dbReference>
<dbReference type="InterPro" id="IPR012675">
    <property type="entry name" value="Beta-grasp_dom_sf"/>
</dbReference>
<dbReference type="STRING" id="228230.RMCC_6143"/>
<dbReference type="Pfam" id="PF01799">
    <property type="entry name" value="Fer2_2"/>
    <property type="match status" value="1"/>
</dbReference>
<evidence type="ECO:0000259" key="7">
    <source>
        <dbReference type="PROSITE" id="PS51085"/>
    </source>
</evidence>
<dbReference type="SUPFAM" id="SSF54292">
    <property type="entry name" value="2Fe-2S ferredoxin-like"/>
    <property type="match status" value="1"/>
</dbReference>
<proteinExistence type="predicted"/>
<dbReference type="InterPro" id="IPR052914">
    <property type="entry name" value="Aldehyde_Oxdr_Iron-Sulfur"/>
</dbReference>
<dbReference type="Pfam" id="PF00111">
    <property type="entry name" value="Fer2"/>
    <property type="match status" value="1"/>
</dbReference>
<dbReference type="PANTHER" id="PTHR45331:SF2">
    <property type="entry name" value="OXIDOREDUCTASE WITH IRON-SULFUR SUBUNIT"/>
    <property type="match status" value="1"/>
</dbReference>
<keyword evidence="5" id="KW-0411">Iron-sulfur</keyword>
<accession>A0A100WJH6</accession>
<evidence type="ECO:0000313" key="9">
    <source>
        <dbReference type="Proteomes" id="UP000069443"/>
    </source>
</evidence>
<keyword evidence="2" id="KW-0479">Metal-binding</keyword>
<dbReference type="GO" id="GO:0016903">
    <property type="term" value="F:oxidoreductase activity, acting on the aldehyde or oxo group of donors"/>
    <property type="evidence" value="ECO:0007669"/>
    <property type="project" value="TreeGrafter"/>
</dbReference>
<name>A0A100WJH6_MYCCR</name>
<reference evidence="9" key="2">
    <citation type="submission" date="2016-02" db="EMBL/GenBank/DDBJ databases">
        <title>Draft genome sequence of five rapidly growing Mycobacterium species.</title>
        <authorList>
            <person name="Katahira K."/>
            <person name="Gotou Y."/>
            <person name="Iida K."/>
            <person name="Ogura Y."/>
            <person name="Hayashi T."/>
        </authorList>
    </citation>
    <scope>NUCLEOTIDE SEQUENCE [LARGE SCALE GENOMIC DNA]</scope>
    <source>
        <strain evidence="9">JCM15298</strain>
    </source>
</reference>
<dbReference type="InterPro" id="IPR002888">
    <property type="entry name" value="2Fe-2S-bd"/>
</dbReference>
<evidence type="ECO:0000256" key="6">
    <source>
        <dbReference type="ARBA" id="ARBA00060707"/>
    </source>
</evidence>
<feature type="domain" description="2Fe-2S ferredoxin-type" evidence="7">
    <location>
        <begin position="7"/>
        <end position="82"/>
    </location>
</feature>
<evidence type="ECO:0000256" key="2">
    <source>
        <dbReference type="ARBA" id="ARBA00022723"/>
    </source>
</evidence>
<keyword evidence="9" id="KW-1185">Reference proteome</keyword>
<dbReference type="CDD" id="cd00207">
    <property type="entry name" value="fer2"/>
    <property type="match status" value="1"/>
</dbReference>
<keyword evidence="4" id="KW-0408">Iron</keyword>
<reference evidence="9" key="1">
    <citation type="journal article" date="2016" name="Genome Announc.">
        <title>Draft Genome Sequences of Five Rapidly Growing Mycobacterium Species, M. thermoresistibile, M. fortuitum subsp. acetamidolyticum, M. canariasense, M. brisbanense, and M. novocastrense.</title>
        <authorList>
            <person name="Katahira K."/>
            <person name="Ogura Y."/>
            <person name="Gotoh Y."/>
            <person name="Hayashi T."/>
        </authorList>
    </citation>
    <scope>NUCLEOTIDE SEQUENCE [LARGE SCALE GENOMIC DNA]</scope>
    <source>
        <strain evidence="9">JCM15298</strain>
    </source>
</reference>
<protein>
    <submittedName>
        <fullName evidence="8">Aldehyde oxidase small subunit</fullName>
    </submittedName>
</protein>
<dbReference type="EMBL" id="BCSY01000129">
    <property type="protein sequence ID" value="GAS99178.1"/>
    <property type="molecule type" value="Genomic_DNA"/>
</dbReference>
<dbReference type="InterPro" id="IPR006058">
    <property type="entry name" value="2Fe2S_fd_BS"/>
</dbReference>
<evidence type="ECO:0000256" key="3">
    <source>
        <dbReference type="ARBA" id="ARBA00023002"/>
    </source>
</evidence>
<dbReference type="PROSITE" id="PS51085">
    <property type="entry name" value="2FE2S_FER_2"/>
    <property type="match status" value="1"/>
</dbReference>
<sequence length="159" mass="16534">MTARPRHDITVEVNGVAAPGRVDPRTTLADFLREHLELTGTKIGCNQGTCGACTVLVDGRPALSCLLLAIAVRGRVTTVEGLAAAGEPHPLQTAFVEYDALQCGFCTPGQLVSAVACIRDGHAGDLAGIKEFMSGNLCRCAAYPMIVDAIRAVAAEAEA</sequence>
<dbReference type="Proteomes" id="UP000069443">
    <property type="component" value="Unassembled WGS sequence"/>
</dbReference>
<dbReference type="InterPro" id="IPR036884">
    <property type="entry name" value="2Fe-2S-bd_dom_sf"/>
</dbReference>
<evidence type="ECO:0000313" key="8">
    <source>
        <dbReference type="EMBL" id="GAS99178.1"/>
    </source>
</evidence>
<dbReference type="InterPro" id="IPR001041">
    <property type="entry name" value="2Fe-2S_ferredoxin-type"/>
</dbReference>